<dbReference type="SUPFAM" id="SSF56784">
    <property type="entry name" value="HAD-like"/>
    <property type="match status" value="1"/>
</dbReference>
<evidence type="ECO:0000256" key="6">
    <source>
        <dbReference type="ARBA" id="ARBA00022490"/>
    </source>
</evidence>
<dbReference type="Gene3D" id="3.30.1240.20">
    <property type="match status" value="1"/>
</dbReference>
<dbReference type="AlphaFoldDB" id="A0A7M3S9F0"/>
<reference evidence="13 14" key="2">
    <citation type="submission" date="2020-08" db="EMBL/GenBank/DDBJ databases">
        <authorList>
            <person name="Ueki A."/>
            <person name="Tonouchi A."/>
        </authorList>
    </citation>
    <scope>NUCLEOTIDE SEQUENCE [LARGE SCALE GENOMIC DNA]</scope>
    <source>
        <strain evidence="13 14">CTTW</strain>
    </source>
</reference>
<feature type="binding site" evidence="11">
    <location>
        <position position="166"/>
    </location>
    <ligand>
        <name>alpha-D-mannose 1-phosphate</name>
        <dbReference type="ChEBI" id="CHEBI:58409"/>
    </ligand>
</feature>
<dbReference type="InterPro" id="IPR043169">
    <property type="entry name" value="PMM_cap"/>
</dbReference>
<keyword evidence="14" id="KW-1185">Reference proteome</keyword>
<dbReference type="GO" id="GO:0004615">
    <property type="term" value="F:phosphomannomutase activity"/>
    <property type="evidence" value="ECO:0007669"/>
    <property type="project" value="UniProtKB-EC"/>
</dbReference>
<keyword evidence="7 12" id="KW-0479">Metal-binding</keyword>
<dbReference type="Proteomes" id="UP000515703">
    <property type="component" value="Chromosome"/>
</dbReference>
<dbReference type="GO" id="GO:0016791">
    <property type="term" value="F:phosphatase activity"/>
    <property type="evidence" value="ECO:0007669"/>
    <property type="project" value="TreeGrafter"/>
</dbReference>
<dbReference type="EMBL" id="AP023368">
    <property type="protein sequence ID" value="BCK01218.1"/>
    <property type="molecule type" value="Genomic_DNA"/>
</dbReference>
<dbReference type="EC" id="5.4.2.8" evidence="5"/>
<evidence type="ECO:0000256" key="7">
    <source>
        <dbReference type="ARBA" id="ARBA00022723"/>
    </source>
</evidence>
<comment type="pathway">
    <text evidence="2">Nucleotide-sugar biosynthesis; GDP-alpha-D-mannose biosynthesis; alpha-D-mannose 1-phosphate from D-fructose 6-phosphate: step 2/2.</text>
</comment>
<evidence type="ECO:0000256" key="4">
    <source>
        <dbReference type="ARBA" id="ARBA00011738"/>
    </source>
</evidence>
<evidence type="ECO:0000256" key="12">
    <source>
        <dbReference type="PIRSR" id="PIRSR605002-3"/>
    </source>
</evidence>
<evidence type="ECO:0000256" key="10">
    <source>
        <dbReference type="PIRSR" id="PIRSR605002-1"/>
    </source>
</evidence>
<protein>
    <recommendedName>
        <fullName evidence="5">phosphomannomutase</fullName>
        <ecNumber evidence="5">5.4.2.8</ecNumber>
    </recommendedName>
</protein>
<sequence>MIKIVALDLDGTLTQHKSRLESECRNVLSELSEKYKLVMVCAGGCERVFKQMNGFKIDIIGFYGMEYSEIKNGKIEIIKKIKIENDRIKVAEKVEQLRQELGFTEYYGDSVEFHESGMITFPIIGTTASLDKKLAFDPDRTIRRKYYNRVCKLFEEYNVFIGGSSSFDIAPKPYCKLYALEQYLNTYGIDKSEIIFFGDDYGVGGNDSDVYNSDIRFIPIDDYREFSRIAKEELL</sequence>
<evidence type="ECO:0000256" key="5">
    <source>
        <dbReference type="ARBA" id="ARBA00012730"/>
    </source>
</evidence>
<evidence type="ECO:0000313" key="13">
    <source>
        <dbReference type="EMBL" id="BCK01218.1"/>
    </source>
</evidence>
<accession>A0A7M3S9F0</accession>
<keyword evidence="8 12" id="KW-0460">Magnesium</keyword>
<evidence type="ECO:0000256" key="8">
    <source>
        <dbReference type="ARBA" id="ARBA00022842"/>
    </source>
</evidence>
<dbReference type="GO" id="GO:0009298">
    <property type="term" value="P:GDP-mannose biosynthetic process"/>
    <property type="evidence" value="ECO:0007669"/>
    <property type="project" value="UniProtKB-UniPathway"/>
</dbReference>
<feature type="binding site" evidence="12">
    <location>
        <position position="10"/>
    </location>
    <ligand>
        <name>Mg(2+)</name>
        <dbReference type="ChEBI" id="CHEBI:18420"/>
        <label>1</label>
    </ligand>
</feature>
<dbReference type="NCBIfam" id="TIGR01484">
    <property type="entry name" value="HAD-SF-IIB"/>
    <property type="match status" value="1"/>
</dbReference>
<dbReference type="RefSeq" id="WP_185256811.1">
    <property type="nucleotide sequence ID" value="NZ_AP023368.1"/>
</dbReference>
<organism evidence="13 14">
    <name type="scientific">Anaerocolumna chitinilytica</name>
    <dbReference type="NCBI Taxonomy" id="1727145"/>
    <lineage>
        <taxon>Bacteria</taxon>
        <taxon>Bacillati</taxon>
        <taxon>Bacillota</taxon>
        <taxon>Clostridia</taxon>
        <taxon>Lachnospirales</taxon>
        <taxon>Lachnospiraceae</taxon>
        <taxon>Anaerocolumna</taxon>
    </lineage>
</organism>
<dbReference type="InterPro" id="IPR023214">
    <property type="entry name" value="HAD_sf"/>
</dbReference>
<feature type="binding site" evidence="12">
    <location>
        <position position="8"/>
    </location>
    <ligand>
        <name>Mg(2+)</name>
        <dbReference type="ChEBI" id="CHEBI:18420"/>
        <label>1</label>
    </ligand>
</feature>
<reference evidence="13 14" key="1">
    <citation type="submission" date="2020-08" db="EMBL/GenBank/DDBJ databases">
        <title>Draft genome sequencing of an Anaerocolumna strain isolated from anoxic soil subjected to BSD treatment.</title>
        <authorList>
            <person name="Uek A."/>
            <person name="Tonouchi A."/>
        </authorList>
    </citation>
    <scope>NUCLEOTIDE SEQUENCE [LARGE SCALE GENOMIC DNA]</scope>
    <source>
        <strain evidence="13 14">CTTW</strain>
    </source>
</reference>
<comment type="subcellular location">
    <subcellularLocation>
        <location evidence="1">Cytoplasm</location>
    </subcellularLocation>
</comment>
<proteinExistence type="inferred from homology"/>
<dbReference type="UniPathway" id="UPA00126">
    <property type="reaction ID" value="UER00424"/>
</dbReference>
<comment type="subunit">
    <text evidence="4">Homodimer.</text>
</comment>
<feature type="binding site" evidence="12">
    <location>
        <position position="211"/>
    </location>
    <ligand>
        <name>Mg(2+)</name>
        <dbReference type="ChEBI" id="CHEBI:18420"/>
        <label>1</label>
    </ligand>
</feature>
<evidence type="ECO:0000256" key="2">
    <source>
        <dbReference type="ARBA" id="ARBA00004699"/>
    </source>
</evidence>
<keyword evidence="6" id="KW-0963">Cytoplasm</keyword>
<evidence type="ECO:0000256" key="9">
    <source>
        <dbReference type="ARBA" id="ARBA00023235"/>
    </source>
</evidence>
<dbReference type="PANTHER" id="PTHR10000:SF8">
    <property type="entry name" value="HAD SUPERFAMILY HYDROLASE-LIKE, TYPE 3"/>
    <property type="match status" value="1"/>
</dbReference>
<dbReference type="InterPro" id="IPR006379">
    <property type="entry name" value="HAD-SF_hydro_IIB"/>
</dbReference>
<feature type="active site" description="Nucleophile" evidence="10">
    <location>
        <position position="8"/>
    </location>
</feature>
<keyword evidence="9" id="KW-0413">Isomerase</keyword>
<evidence type="ECO:0000256" key="3">
    <source>
        <dbReference type="ARBA" id="ARBA00009736"/>
    </source>
</evidence>
<dbReference type="GO" id="GO:0005829">
    <property type="term" value="C:cytosol"/>
    <property type="evidence" value="ECO:0007669"/>
    <property type="project" value="TreeGrafter"/>
</dbReference>
<name>A0A7M3S9F0_9FIRM</name>
<gene>
    <name evidence="13" type="ORF">bsdcttw_42580</name>
</gene>
<dbReference type="Gene3D" id="3.40.50.1000">
    <property type="entry name" value="HAD superfamily/HAD-like"/>
    <property type="match status" value="1"/>
</dbReference>
<dbReference type="PANTHER" id="PTHR10000">
    <property type="entry name" value="PHOSPHOSERINE PHOSPHATASE"/>
    <property type="match status" value="1"/>
</dbReference>
<comment type="similarity">
    <text evidence="3">Belongs to the eukaryotic PMM family.</text>
</comment>
<comment type="cofactor">
    <cofactor evidence="12">
        <name>Mg(2+)</name>
        <dbReference type="ChEBI" id="CHEBI:18420"/>
    </cofactor>
</comment>
<evidence type="ECO:0000256" key="11">
    <source>
        <dbReference type="PIRSR" id="PIRSR605002-2"/>
    </source>
</evidence>
<dbReference type="KEGG" id="acht:bsdcttw_42580"/>
<feature type="active site" description="Proton donor/acceptor" evidence="10">
    <location>
        <position position="10"/>
    </location>
</feature>
<evidence type="ECO:0000256" key="1">
    <source>
        <dbReference type="ARBA" id="ARBA00004496"/>
    </source>
</evidence>
<dbReference type="GO" id="GO:0000287">
    <property type="term" value="F:magnesium ion binding"/>
    <property type="evidence" value="ECO:0007669"/>
    <property type="project" value="TreeGrafter"/>
</dbReference>
<dbReference type="InterPro" id="IPR005002">
    <property type="entry name" value="PMM"/>
</dbReference>
<feature type="binding site" evidence="12">
    <location>
        <position position="199"/>
    </location>
    <ligand>
        <name>Mg(2+)</name>
        <dbReference type="ChEBI" id="CHEBI:18420"/>
        <label>1</label>
    </ligand>
</feature>
<feature type="binding site" evidence="11">
    <location>
        <position position="168"/>
    </location>
    <ligand>
        <name>alpha-D-mannose 1-phosphate</name>
        <dbReference type="ChEBI" id="CHEBI:58409"/>
    </ligand>
</feature>
<evidence type="ECO:0000313" key="14">
    <source>
        <dbReference type="Proteomes" id="UP000515703"/>
    </source>
</evidence>
<dbReference type="InterPro" id="IPR036412">
    <property type="entry name" value="HAD-like_sf"/>
</dbReference>
<dbReference type="Pfam" id="PF03332">
    <property type="entry name" value="PMM"/>
    <property type="match status" value="1"/>
</dbReference>